<dbReference type="InterPro" id="IPR027417">
    <property type="entry name" value="P-loop_NTPase"/>
</dbReference>
<evidence type="ECO:0000313" key="3">
    <source>
        <dbReference type="EMBL" id="SHE30236.1"/>
    </source>
</evidence>
<dbReference type="SUPFAM" id="SSF52540">
    <property type="entry name" value="P-loop containing nucleoside triphosphate hydrolases"/>
    <property type="match status" value="1"/>
</dbReference>
<dbReference type="PANTHER" id="PTHR38467:SF1">
    <property type="entry name" value="CONJUGATIVE TRANSFER: ASSEMBLY"/>
    <property type="match status" value="1"/>
</dbReference>
<dbReference type="OrthoDB" id="596266at2"/>
<dbReference type="Pfam" id="PF19044">
    <property type="entry name" value="P-loop_TraG"/>
    <property type="match status" value="1"/>
</dbReference>
<dbReference type="AlphaFoldDB" id="A0A1M4SDF8"/>
<name>A0A1M4SDF8_9BACT</name>
<organism evidence="3 4">
    <name type="scientific">Cnuella takakiae</name>
    <dbReference type="NCBI Taxonomy" id="1302690"/>
    <lineage>
        <taxon>Bacteria</taxon>
        <taxon>Pseudomonadati</taxon>
        <taxon>Bacteroidota</taxon>
        <taxon>Chitinophagia</taxon>
        <taxon>Chitinophagales</taxon>
        <taxon>Chitinophagaceae</taxon>
        <taxon>Cnuella</taxon>
    </lineage>
</organism>
<proteinExistence type="predicted"/>
<dbReference type="InterPro" id="IPR043964">
    <property type="entry name" value="P-loop_TraG"/>
</dbReference>
<dbReference type="Gene3D" id="1.10.8.730">
    <property type="match status" value="1"/>
</dbReference>
<dbReference type="Gene3D" id="3.40.50.300">
    <property type="entry name" value="P-loop containing nucleotide triphosphate hydrolases"/>
    <property type="match status" value="1"/>
</dbReference>
<dbReference type="STRING" id="1302690.BUE76_23285"/>
<sequence>MEKRLEDIIPIMTIEEDTIISKQGDITLAFVVQLPELFTLSDLEYEAFHQAWVKALKVLPHGSVFHKQDWFTEAAYRIDPSHLEKGFLSAASERFFNERPFLHHQCYVLLTRKASGRRVATSLASSLLSANLLPAQLRKPKLFQEFQDQCGQFQRIMADSGFVQMKRLAGDELASNDLLAGLVERYCFLQAAPDEKMVADLQFKENFKVGNKHLQLYTLADVDNLPPLCGPRINYERYSTDRTKFSVGFAAPLGHLLRCNHIYNQFIFLDDPNTAIKKLEEKRLRLQSLAAYSRENTLAKDAVNEFLNEAIGQQRLPVKAHFNVLVWTDDRLELKGMRNLVSSAFSQMDAVPKHEVNGAPQIHWAGLPGNAGDFPANECFDTFAEQACCFLNLETAYRSSLSPVGIRLGDRLTGAPVHVDLSDEPMQRGICTNRNKFILGPSGSGKSFFTNHMVRSYYEQGTHVVLVDVGYSYVGLCELVGGYYFRYDEKDPIRFNPFYINAGEVLDTEKKESIKTLLLALWKKDDEQYNRSEYVALSNAVQSYYCYLAQHSEVFPCFNSFYEFLEGEFVATLNKDRVKEKDFDIANFLYVLRPYYRGGEFDYLLNAEQNLDLLNKRFILFELDNIKDHPILFPVVTIIIMEVFISKMRKLKGVRKMILIEEAWKAIAREGMAEYIKYLFKTVRKFFGEAVVVTQDIEDIISSPVVKQAIINNSDCKVLLDQSKYQNKFDQIQELLGLTVKEKAMVLSVNKANDPSKKYKEVFVSLGGQLSKVYRTEVSLEEYLAYTTEESEKVKVAQYAEKWGSRKKGIAVLAKELRDGQNKTA</sequence>
<dbReference type="EMBL" id="FQUO01000001">
    <property type="protein sequence ID" value="SHE30236.1"/>
    <property type="molecule type" value="Genomic_DNA"/>
</dbReference>
<dbReference type="InterPro" id="IPR024451">
    <property type="entry name" value="TraG_N_Bacteroidetes"/>
</dbReference>
<dbReference type="InterPro" id="IPR022509">
    <property type="entry name" value="Conjugation_ATPase_TraG"/>
</dbReference>
<dbReference type="PANTHER" id="PTHR38467">
    <property type="match status" value="1"/>
</dbReference>
<dbReference type="InterPro" id="IPR053155">
    <property type="entry name" value="F-pilin_assembly_TraC"/>
</dbReference>
<reference evidence="3 4" key="1">
    <citation type="submission" date="2016-11" db="EMBL/GenBank/DDBJ databases">
        <authorList>
            <person name="Jaros S."/>
            <person name="Januszkiewicz K."/>
            <person name="Wedrychowicz H."/>
        </authorList>
    </citation>
    <scope>NUCLEOTIDE SEQUENCE [LARGE SCALE GENOMIC DNA]</scope>
    <source>
        <strain evidence="3 4">DSM 26897</strain>
    </source>
</reference>
<evidence type="ECO:0000313" key="4">
    <source>
        <dbReference type="Proteomes" id="UP000184368"/>
    </source>
</evidence>
<feature type="domain" description="TraG P-loop" evidence="2">
    <location>
        <begin position="405"/>
        <end position="816"/>
    </location>
</feature>
<dbReference type="Pfam" id="PF12991">
    <property type="entry name" value="DUF3875"/>
    <property type="match status" value="1"/>
</dbReference>
<keyword evidence="4" id="KW-1185">Reference proteome</keyword>
<dbReference type="RefSeq" id="WP_073038947.1">
    <property type="nucleotide sequence ID" value="NZ_FQUO01000001.1"/>
</dbReference>
<dbReference type="NCBIfam" id="TIGR03783">
    <property type="entry name" value="Bac_Flav_CT_G"/>
    <property type="match status" value="1"/>
</dbReference>
<evidence type="ECO:0000259" key="1">
    <source>
        <dbReference type="Pfam" id="PF12991"/>
    </source>
</evidence>
<dbReference type="Proteomes" id="UP000184368">
    <property type="component" value="Unassembled WGS sequence"/>
</dbReference>
<protein>
    <submittedName>
        <fullName evidence="3">Bacteroides conjugation system ATPase, TraG family</fullName>
    </submittedName>
</protein>
<evidence type="ECO:0000259" key="2">
    <source>
        <dbReference type="Pfam" id="PF19044"/>
    </source>
</evidence>
<accession>A0A1M4SDF8</accession>
<feature type="domain" description="TraG N-terminal Bacteroidetes" evidence="1">
    <location>
        <begin position="3"/>
        <end position="49"/>
    </location>
</feature>
<gene>
    <name evidence="3" type="ORF">SAMN05444008_10185</name>
</gene>